<comment type="caution">
    <text evidence="2">The sequence shown here is derived from an EMBL/GenBank/DDBJ whole genome shotgun (WGS) entry which is preliminary data.</text>
</comment>
<gene>
    <name evidence="2" type="ORF">GGQ74_002418</name>
</gene>
<dbReference type="PROSITE" id="PS51257">
    <property type="entry name" value="PROKAR_LIPOPROTEIN"/>
    <property type="match status" value="1"/>
</dbReference>
<evidence type="ECO:0000313" key="2">
    <source>
        <dbReference type="EMBL" id="NJB68745.1"/>
    </source>
</evidence>
<feature type="signal peptide" evidence="1">
    <location>
        <begin position="1"/>
        <end position="18"/>
    </location>
</feature>
<evidence type="ECO:0000313" key="3">
    <source>
        <dbReference type="Proteomes" id="UP000580856"/>
    </source>
</evidence>
<proteinExistence type="predicted"/>
<feature type="chain" id="PRO_5032623860" description="Carboxypeptidase regulatory-like domain-containing protein" evidence="1">
    <location>
        <begin position="19"/>
        <end position="687"/>
    </location>
</feature>
<name>A0A846QTE7_9BACT</name>
<organism evidence="2 3">
    <name type="scientific">Desulfobaculum xiamenense</name>
    <dbReference type="NCBI Taxonomy" id="995050"/>
    <lineage>
        <taxon>Bacteria</taxon>
        <taxon>Pseudomonadati</taxon>
        <taxon>Thermodesulfobacteriota</taxon>
        <taxon>Desulfovibrionia</taxon>
        <taxon>Desulfovibrionales</taxon>
        <taxon>Desulfovibrionaceae</taxon>
        <taxon>Desulfobaculum</taxon>
    </lineage>
</organism>
<protein>
    <recommendedName>
        <fullName evidence="4">Carboxypeptidase regulatory-like domain-containing protein</fullName>
    </recommendedName>
</protein>
<evidence type="ECO:0008006" key="4">
    <source>
        <dbReference type="Google" id="ProtNLM"/>
    </source>
</evidence>
<dbReference type="Proteomes" id="UP000580856">
    <property type="component" value="Unassembled WGS sequence"/>
</dbReference>
<dbReference type="RefSeq" id="WP_167941787.1">
    <property type="nucleotide sequence ID" value="NZ_JAATJA010000002.1"/>
</dbReference>
<keyword evidence="3" id="KW-1185">Reference proteome</keyword>
<sequence>MKKNLLVTLCLVIAMALTGCGSSGDSDSSSSGIIAGGAGGSIFVGSTVKVFDPQKGSDAIGTGTTSAKGVFSVTDVPFGGPYIVKLTGGEEVEGDGSRNAIDNPVFAIVDEVSGKKACQITPLSQFAYWIARGHAGADAIELEDVNYAINYVKGATGVDVLNDKPIVEAGMTTDAVVAVAKTRAAIKRFEAAVGKPSDAAFIENVAMLGFDAADGTVNGNLGGNVVGALREELKFDDAKKGELEGKLDAVSASMSVGFQNVVSDLGSAAFGAIVKSALDDLAKEAPELIADDQKDDIVKKAVRTAPEIDQNPVVALVCSNRDGIMILPAQDMRGEGTYTDWLFLALKHADGSLEYLYEDDLVTTTIIGAQKDAFAFVWIEREDDSSYGLTITYPDGGFQAGEVMVTMSHKLADGREFTTSERIVIAAENRALFGLRLFNTLPYDGIEFEREENGYAYFTPFEIRIKGEFAPGTEPSSDAPYRLALTIDKGELRFKGEDEDNWASSHVVEYDGDSSKEWGFEYRIAGNWATDTTVSMTLSDTKYPDLKTVKRFKIFEDGEALRPITFGKVTRAFEVGAPATTVKVPVNVIRYNGQWASIEDVRAKLDPATIDLKTRLAEYGSEASGVDVIKEDYKFLLTFNYKAPTNDAAWEAVEDNESDTVAVTFGEATAREKKSIVLDLVMPSSED</sequence>
<keyword evidence="1" id="KW-0732">Signal</keyword>
<evidence type="ECO:0000256" key="1">
    <source>
        <dbReference type="SAM" id="SignalP"/>
    </source>
</evidence>
<reference evidence="2 3" key="1">
    <citation type="submission" date="2020-03" db="EMBL/GenBank/DDBJ databases">
        <title>Genomic Encyclopedia of Type Strains, Phase IV (KMG-IV): sequencing the most valuable type-strain genomes for metagenomic binning, comparative biology and taxonomic classification.</title>
        <authorList>
            <person name="Goeker M."/>
        </authorList>
    </citation>
    <scope>NUCLEOTIDE SEQUENCE [LARGE SCALE GENOMIC DNA]</scope>
    <source>
        <strain evidence="2 3">DSM 24233</strain>
    </source>
</reference>
<accession>A0A846QTE7</accession>
<dbReference type="EMBL" id="JAATJA010000002">
    <property type="protein sequence ID" value="NJB68745.1"/>
    <property type="molecule type" value="Genomic_DNA"/>
</dbReference>
<dbReference type="AlphaFoldDB" id="A0A846QTE7"/>